<comment type="caution">
    <text evidence="6">The sequence shown here is derived from an EMBL/GenBank/DDBJ whole genome shotgun (WGS) entry which is preliminary data.</text>
</comment>
<evidence type="ECO:0000256" key="3">
    <source>
        <dbReference type="ARBA" id="ARBA00023125"/>
    </source>
</evidence>
<dbReference type="PANTHER" id="PTHR30346:SF17">
    <property type="entry name" value="LYSR FAMILY TRANSCRIPTIONAL REGULATOR"/>
    <property type="match status" value="1"/>
</dbReference>
<protein>
    <submittedName>
        <fullName evidence="6">LysR family transcriptional regulator</fullName>
    </submittedName>
</protein>
<proteinExistence type="inferred from homology"/>
<dbReference type="AlphaFoldDB" id="A0A9X5BHZ7"/>
<dbReference type="GO" id="GO:0032993">
    <property type="term" value="C:protein-DNA complex"/>
    <property type="evidence" value="ECO:0007669"/>
    <property type="project" value="TreeGrafter"/>
</dbReference>
<dbReference type="InterPro" id="IPR005119">
    <property type="entry name" value="LysR_subst-bd"/>
</dbReference>
<evidence type="ECO:0000259" key="5">
    <source>
        <dbReference type="Pfam" id="PF03466"/>
    </source>
</evidence>
<keyword evidence="2" id="KW-0805">Transcription regulation</keyword>
<organism evidence="6 7">
    <name type="scientific">Parablautia muri</name>
    <dbReference type="NCBI Taxonomy" id="2320879"/>
    <lineage>
        <taxon>Bacteria</taxon>
        <taxon>Bacillati</taxon>
        <taxon>Bacillota</taxon>
        <taxon>Clostridia</taxon>
        <taxon>Lachnospirales</taxon>
        <taxon>Lachnospiraceae</taxon>
        <taxon>Parablautia</taxon>
    </lineage>
</organism>
<dbReference type="PANTHER" id="PTHR30346">
    <property type="entry name" value="TRANSCRIPTIONAL DUAL REGULATOR HCAR-RELATED"/>
    <property type="match status" value="1"/>
</dbReference>
<keyword evidence="4" id="KW-0804">Transcription</keyword>
<evidence type="ECO:0000256" key="1">
    <source>
        <dbReference type="ARBA" id="ARBA00009437"/>
    </source>
</evidence>
<evidence type="ECO:0000256" key="4">
    <source>
        <dbReference type="ARBA" id="ARBA00023163"/>
    </source>
</evidence>
<dbReference type="CDD" id="cd05466">
    <property type="entry name" value="PBP2_LTTR_substrate"/>
    <property type="match status" value="1"/>
</dbReference>
<keyword evidence="3" id="KW-0238">DNA-binding</keyword>
<reference evidence="6" key="1">
    <citation type="submission" date="2018-09" db="EMBL/GenBank/DDBJ databases">
        <title>Murine metabolic-syndrome-specific gut microbial biobank.</title>
        <authorList>
            <person name="Liu C."/>
        </authorList>
    </citation>
    <scope>NUCLEOTIDE SEQUENCE</scope>
    <source>
        <strain evidence="6">D42-62</strain>
    </source>
</reference>
<dbReference type="SUPFAM" id="SSF53850">
    <property type="entry name" value="Periplasmic binding protein-like II"/>
    <property type="match status" value="1"/>
</dbReference>
<dbReference type="Pfam" id="PF03466">
    <property type="entry name" value="LysR_substrate"/>
    <property type="match status" value="1"/>
</dbReference>
<comment type="similarity">
    <text evidence="1">Belongs to the LysR transcriptional regulatory family.</text>
</comment>
<evidence type="ECO:0000313" key="6">
    <source>
        <dbReference type="EMBL" id="NBJ94101.1"/>
    </source>
</evidence>
<dbReference type="GO" id="GO:0003700">
    <property type="term" value="F:DNA-binding transcription factor activity"/>
    <property type="evidence" value="ECO:0007669"/>
    <property type="project" value="TreeGrafter"/>
</dbReference>
<dbReference type="EMBL" id="QZDT01000030">
    <property type="protein sequence ID" value="NBJ94101.1"/>
    <property type="molecule type" value="Genomic_DNA"/>
</dbReference>
<dbReference type="Gene3D" id="3.40.190.10">
    <property type="entry name" value="Periplasmic binding protein-like II"/>
    <property type="match status" value="2"/>
</dbReference>
<dbReference type="GO" id="GO:0003677">
    <property type="term" value="F:DNA binding"/>
    <property type="evidence" value="ECO:0007669"/>
    <property type="project" value="UniProtKB-KW"/>
</dbReference>
<feature type="domain" description="LysR substrate-binding" evidence="5">
    <location>
        <begin position="57"/>
        <end position="226"/>
    </location>
</feature>
<evidence type="ECO:0000256" key="2">
    <source>
        <dbReference type="ARBA" id="ARBA00023015"/>
    </source>
</evidence>
<sequence>MTLFICEGKRKMQLSEAGKIYYDIFERFQNELRDAKRLQRTRQKTLHFDYNIGWNISTFLPDIITQCRKKDSDLYISIECMEFSDPVDAIVKHRLDAILTLANYPQHHSTIRQEKVTSIRRVIIYSEILIPPHYVHGLEDFRDFEFFVISDDRIQQFRTEIENYCKTYHFVPRLRMLTNMETVIANVENGQGVSILDEWGKNMEGKGIHYVELNSNHDICIAWNSQAQTELSAIQILKEEFIQYFETHVIV</sequence>
<accession>A0A9X5BHZ7</accession>
<evidence type="ECO:0000313" key="7">
    <source>
        <dbReference type="Proteomes" id="UP001154420"/>
    </source>
</evidence>
<dbReference type="Proteomes" id="UP001154420">
    <property type="component" value="Unassembled WGS sequence"/>
</dbReference>
<keyword evidence="7" id="KW-1185">Reference proteome</keyword>
<name>A0A9X5BHZ7_9FIRM</name>
<gene>
    <name evidence="6" type="ORF">D5281_16285</name>
</gene>